<evidence type="ECO:0000256" key="6">
    <source>
        <dbReference type="ARBA" id="ARBA00023136"/>
    </source>
</evidence>
<gene>
    <name evidence="9" type="ORF">H8J70_07995</name>
</gene>
<dbReference type="Gene3D" id="1.20.1250.20">
    <property type="entry name" value="MFS general substrate transporter like domains"/>
    <property type="match status" value="2"/>
</dbReference>
<dbReference type="Proteomes" id="UP000606870">
    <property type="component" value="Unassembled WGS sequence"/>
</dbReference>
<organism evidence="9 10">
    <name type="scientific">Megasphaera hominis</name>
    <dbReference type="NCBI Taxonomy" id="159836"/>
    <lineage>
        <taxon>Bacteria</taxon>
        <taxon>Bacillati</taxon>
        <taxon>Bacillota</taxon>
        <taxon>Negativicutes</taxon>
        <taxon>Veillonellales</taxon>
        <taxon>Veillonellaceae</taxon>
        <taxon>Megasphaera</taxon>
    </lineage>
</organism>
<sequence length="423" mass="45901">MNRNSAWKHRNTVIIILFIIWVTAYLDRMVMATAIPYIADEFNLTPLAMGGVMSAFFVGYALFQIPGGLLADKFGAQKVMLTGIAWWSVFTAVTGMASNLAHMLIVRVAFGVGEGIFPAASYRTISNWFPHKDRGTATGLMMSSNAFGPALAPLFVVAIMAAWGWRMVFYSLFIPGVIMCLLIWRLIPDNPAHSKGISQAELAELQADQTAQVETSHVSFWEIIKVPAVWRTFVSFFFFDITLWGFLSWLPSYLVKARGFELTKMGITASLPFFAGTAGIILFCWLSDTRFAHNRKIPVIMTQIPGAICLYLTYAVADPSLAIAFETLGGFFLFGAFGALMALPMSAISSAITGRAMGFVNMAGQTAGFLSPILIGYLVQLSGGSFGTSFACLVGATVLSVLVTMTIKEQAAEPEAAAVEEIA</sequence>
<dbReference type="InterPro" id="IPR000849">
    <property type="entry name" value="Sugar_P_transporter"/>
</dbReference>
<dbReference type="InterPro" id="IPR020846">
    <property type="entry name" value="MFS_dom"/>
</dbReference>
<dbReference type="EMBL" id="JACOGK010000021">
    <property type="protein sequence ID" value="MBC3537191.1"/>
    <property type="molecule type" value="Genomic_DNA"/>
</dbReference>
<evidence type="ECO:0000256" key="3">
    <source>
        <dbReference type="ARBA" id="ARBA00022475"/>
    </source>
</evidence>
<feature type="domain" description="Major facilitator superfamily (MFS) profile" evidence="8">
    <location>
        <begin position="13"/>
        <end position="412"/>
    </location>
</feature>
<evidence type="ECO:0000256" key="2">
    <source>
        <dbReference type="ARBA" id="ARBA00022448"/>
    </source>
</evidence>
<proteinExistence type="predicted"/>
<feature type="transmembrane region" description="Helical" evidence="7">
    <location>
        <begin position="228"/>
        <end position="247"/>
    </location>
</feature>
<name>A0ABR6VJ22_9FIRM</name>
<dbReference type="PROSITE" id="PS50850">
    <property type="entry name" value="MFS"/>
    <property type="match status" value="1"/>
</dbReference>
<reference evidence="9 10" key="1">
    <citation type="submission" date="2020-08" db="EMBL/GenBank/DDBJ databases">
        <authorList>
            <person name="Liu C."/>
            <person name="Sun Q."/>
        </authorList>
    </citation>
    <scope>NUCLEOTIDE SEQUENCE [LARGE SCALE GENOMIC DNA]</scope>
    <source>
        <strain evidence="9 10">NSJ-59</strain>
    </source>
</reference>
<dbReference type="CDD" id="cd17319">
    <property type="entry name" value="MFS_ExuT_GudP_like"/>
    <property type="match status" value="1"/>
</dbReference>
<evidence type="ECO:0000256" key="4">
    <source>
        <dbReference type="ARBA" id="ARBA00022692"/>
    </source>
</evidence>
<evidence type="ECO:0000259" key="8">
    <source>
        <dbReference type="PROSITE" id="PS50850"/>
    </source>
</evidence>
<dbReference type="InterPro" id="IPR050382">
    <property type="entry name" value="MFS_Na/Anion_cotransporter"/>
</dbReference>
<keyword evidence="10" id="KW-1185">Reference proteome</keyword>
<dbReference type="SUPFAM" id="SSF103473">
    <property type="entry name" value="MFS general substrate transporter"/>
    <property type="match status" value="1"/>
</dbReference>
<feature type="transmembrane region" description="Helical" evidence="7">
    <location>
        <begin position="323"/>
        <end position="344"/>
    </location>
</feature>
<keyword evidence="6 7" id="KW-0472">Membrane</keyword>
<dbReference type="PIRSF" id="PIRSF002808">
    <property type="entry name" value="Hexose_phosphate_transp"/>
    <property type="match status" value="1"/>
</dbReference>
<dbReference type="InterPro" id="IPR036259">
    <property type="entry name" value="MFS_trans_sf"/>
</dbReference>
<feature type="transmembrane region" description="Helical" evidence="7">
    <location>
        <begin position="356"/>
        <end position="379"/>
    </location>
</feature>
<evidence type="ECO:0000256" key="7">
    <source>
        <dbReference type="SAM" id="Phobius"/>
    </source>
</evidence>
<dbReference type="PANTHER" id="PTHR11662:SF399">
    <property type="entry name" value="FI19708P1-RELATED"/>
    <property type="match status" value="1"/>
</dbReference>
<dbReference type="Pfam" id="PF07690">
    <property type="entry name" value="MFS_1"/>
    <property type="match status" value="1"/>
</dbReference>
<keyword evidence="4 7" id="KW-0812">Transmembrane</keyword>
<dbReference type="PANTHER" id="PTHR11662">
    <property type="entry name" value="SOLUTE CARRIER FAMILY 17"/>
    <property type="match status" value="1"/>
</dbReference>
<accession>A0ABR6VJ22</accession>
<feature type="transmembrane region" description="Helical" evidence="7">
    <location>
        <begin position="12"/>
        <end position="38"/>
    </location>
</feature>
<comment type="subcellular location">
    <subcellularLocation>
        <location evidence="1">Cell membrane</location>
        <topology evidence="1">Multi-pass membrane protein</topology>
    </subcellularLocation>
</comment>
<dbReference type="RefSeq" id="WP_186503410.1">
    <property type="nucleotide sequence ID" value="NZ_JACOGK010000021.1"/>
</dbReference>
<protein>
    <submittedName>
        <fullName evidence="9">MFS transporter</fullName>
    </submittedName>
</protein>
<feature type="transmembrane region" description="Helical" evidence="7">
    <location>
        <begin position="267"/>
        <end position="286"/>
    </location>
</feature>
<comment type="caution">
    <text evidence="9">The sequence shown here is derived from an EMBL/GenBank/DDBJ whole genome shotgun (WGS) entry which is preliminary data.</text>
</comment>
<evidence type="ECO:0000256" key="5">
    <source>
        <dbReference type="ARBA" id="ARBA00022989"/>
    </source>
</evidence>
<feature type="transmembrane region" description="Helical" evidence="7">
    <location>
        <begin position="79"/>
        <end position="98"/>
    </location>
</feature>
<feature type="transmembrane region" description="Helical" evidence="7">
    <location>
        <begin position="385"/>
        <end position="405"/>
    </location>
</feature>
<feature type="transmembrane region" description="Helical" evidence="7">
    <location>
        <begin position="298"/>
        <end position="317"/>
    </location>
</feature>
<evidence type="ECO:0000256" key="1">
    <source>
        <dbReference type="ARBA" id="ARBA00004651"/>
    </source>
</evidence>
<feature type="transmembrane region" description="Helical" evidence="7">
    <location>
        <begin position="44"/>
        <end position="63"/>
    </location>
</feature>
<keyword evidence="3" id="KW-1003">Cell membrane</keyword>
<keyword evidence="5 7" id="KW-1133">Transmembrane helix</keyword>
<evidence type="ECO:0000313" key="10">
    <source>
        <dbReference type="Proteomes" id="UP000606870"/>
    </source>
</evidence>
<keyword evidence="2" id="KW-0813">Transport</keyword>
<feature type="transmembrane region" description="Helical" evidence="7">
    <location>
        <begin position="169"/>
        <end position="187"/>
    </location>
</feature>
<dbReference type="InterPro" id="IPR011701">
    <property type="entry name" value="MFS"/>
</dbReference>
<evidence type="ECO:0000313" key="9">
    <source>
        <dbReference type="EMBL" id="MBC3537191.1"/>
    </source>
</evidence>